<dbReference type="InterPro" id="IPR037800">
    <property type="entry name" value="GCN5"/>
</dbReference>
<dbReference type="GO" id="GO:0045944">
    <property type="term" value="P:positive regulation of transcription by RNA polymerase II"/>
    <property type="evidence" value="ECO:0007669"/>
    <property type="project" value="TreeGrafter"/>
</dbReference>
<dbReference type="GO" id="GO:0140672">
    <property type="term" value="C:ATAC complex"/>
    <property type="evidence" value="ECO:0007669"/>
    <property type="project" value="TreeGrafter"/>
</dbReference>
<proteinExistence type="predicted"/>
<protein>
    <submittedName>
        <fullName evidence="6">Bromo domain-containing protein</fullName>
    </submittedName>
</protein>
<dbReference type="InterPro" id="IPR036427">
    <property type="entry name" value="Bromodomain-like_sf"/>
</dbReference>
<keyword evidence="1 2" id="KW-0103">Bromodomain</keyword>
<evidence type="ECO:0000313" key="5">
    <source>
        <dbReference type="Proteomes" id="UP000271098"/>
    </source>
</evidence>
<dbReference type="PROSITE" id="PS50014">
    <property type="entry name" value="BROMODOMAIN_2"/>
    <property type="match status" value="1"/>
</dbReference>
<evidence type="ECO:0000313" key="6">
    <source>
        <dbReference type="WBParaSite" id="GPUH_0002419001-mRNA-1"/>
    </source>
</evidence>
<dbReference type="PRINTS" id="PR00503">
    <property type="entry name" value="BROMODOMAIN"/>
</dbReference>
<dbReference type="PANTHER" id="PTHR45750:SF3">
    <property type="entry name" value="HISTONE ACETYLTRANSFERASE"/>
    <property type="match status" value="1"/>
</dbReference>
<evidence type="ECO:0000256" key="1">
    <source>
        <dbReference type="ARBA" id="ARBA00023117"/>
    </source>
</evidence>
<dbReference type="Pfam" id="PF00439">
    <property type="entry name" value="Bromodomain"/>
    <property type="match status" value="1"/>
</dbReference>
<evidence type="ECO:0000256" key="2">
    <source>
        <dbReference type="PROSITE-ProRule" id="PRU00035"/>
    </source>
</evidence>
<dbReference type="Proteomes" id="UP000271098">
    <property type="component" value="Unassembled WGS sequence"/>
</dbReference>
<feature type="domain" description="Bromo" evidence="3">
    <location>
        <begin position="31"/>
        <end position="73"/>
    </location>
</feature>
<dbReference type="EMBL" id="UYRT01100273">
    <property type="protein sequence ID" value="VDN42470.1"/>
    <property type="molecule type" value="Genomic_DNA"/>
</dbReference>
<evidence type="ECO:0000313" key="4">
    <source>
        <dbReference type="EMBL" id="VDN42470.1"/>
    </source>
</evidence>
<gene>
    <name evidence="4" type="ORF">GPUH_LOCUS24160</name>
</gene>
<organism evidence="6">
    <name type="scientific">Gongylonema pulchrum</name>
    <dbReference type="NCBI Taxonomy" id="637853"/>
    <lineage>
        <taxon>Eukaryota</taxon>
        <taxon>Metazoa</taxon>
        <taxon>Ecdysozoa</taxon>
        <taxon>Nematoda</taxon>
        <taxon>Chromadorea</taxon>
        <taxon>Rhabditida</taxon>
        <taxon>Spirurina</taxon>
        <taxon>Spiruromorpha</taxon>
        <taxon>Spiruroidea</taxon>
        <taxon>Gongylonematidae</taxon>
        <taxon>Gongylonema</taxon>
    </lineage>
</organism>
<dbReference type="Gene3D" id="1.20.920.10">
    <property type="entry name" value="Bromodomain-like"/>
    <property type="match status" value="1"/>
</dbReference>
<keyword evidence="5" id="KW-1185">Reference proteome</keyword>
<reference evidence="4 5" key="2">
    <citation type="submission" date="2018-11" db="EMBL/GenBank/DDBJ databases">
        <authorList>
            <consortium name="Pathogen Informatics"/>
        </authorList>
    </citation>
    <scope>NUCLEOTIDE SEQUENCE [LARGE SCALE GENOMIC DNA]</scope>
</reference>
<name>A0A183ET69_9BILA</name>
<dbReference type="AlphaFoldDB" id="A0A183ET69"/>
<dbReference type="SMART" id="SM00297">
    <property type="entry name" value="BROMO"/>
    <property type="match status" value="1"/>
</dbReference>
<evidence type="ECO:0000259" key="3">
    <source>
        <dbReference type="PROSITE" id="PS50014"/>
    </source>
</evidence>
<reference evidence="6" key="1">
    <citation type="submission" date="2016-06" db="UniProtKB">
        <authorList>
            <consortium name="WormBaseParasite"/>
        </authorList>
    </citation>
    <scope>IDENTIFICATION</scope>
</reference>
<dbReference type="InterPro" id="IPR001487">
    <property type="entry name" value="Bromodomain"/>
</dbReference>
<dbReference type="WBParaSite" id="GPUH_0002419001-mRNA-1">
    <property type="protein sequence ID" value="GPUH_0002419001-mRNA-1"/>
    <property type="gene ID" value="GPUH_0002419001"/>
</dbReference>
<sequence length="103" mass="12189">MELAGLEQCAEDSVPHAQLQKKIRSILHKLRSNRSSWPFVEPVNAKEVPEYYVYIKFPIDLKRINERCKKKYYVHERDINCHARPCAAYGYVKISARKLLIRE</sequence>
<dbReference type="OrthoDB" id="784962at2759"/>
<accession>A0A183ET69</accession>
<dbReference type="PANTHER" id="PTHR45750">
    <property type="entry name" value="GH11602P"/>
    <property type="match status" value="1"/>
</dbReference>
<dbReference type="GO" id="GO:0010484">
    <property type="term" value="F:histone H3 acetyltransferase activity"/>
    <property type="evidence" value="ECO:0007669"/>
    <property type="project" value="TreeGrafter"/>
</dbReference>
<dbReference type="SUPFAM" id="SSF47370">
    <property type="entry name" value="Bromodomain"/>
    <property type="match status" value="1"/>
</dbReference>